<dbReference type="GO" id="GO:0004149">
    <property type="term" value="F:dihydrolipoyllysine-residue succinyltransferase activity"/>
    <property type="evidence" value="ECO:0007669"/>
    <property type="project" value="UniProtKB-EC"/>
</dbReference>
<evidence type="ECO:0000256" key="1">
    <source>
        <dbReference type="ARBA" id="ARBA00004052"/>
    </source>
</evidence>
<keyword evidence="6 11" id="KW-0816">Tricarboxylic acid cycle</keyword>
<dbReference type="InterPro" id="IPR004167">
    <property type="entry name" value="PSBD"/>
</dbReference>
<keyword evidence="7 11" id="KW-0808">Transferase</keyword>
<dbReference type="EMBL" id="JBIYDN010000002">
    <property type="protein sequence ID" value="MFK4440694.1"/>
    <property type="molecule type" value="Genomic_DNA"/>
</dbReference>
<dbReference type="NCBIfam" id="TIGR01347">
    <property type="entry name" value="sucB"/>
    <property type="match status" value="1"/>
</dbReference>
<dbReference type="Gene3D" id="3.30.559.10">
    <property type="entry name" value="Chloramphenicol acetyltransferase-like domain"/>
    <property type="match status" value="1"/>
</dbReference>
<dbReference type="InterPro" id="IPR036625">
    <property type="entry name" value="E3-bd_dom_sf"/>
</dbReference>
<dbReference type="Gene3D" id="4.10.320.10">
    <property type="entry name" value="E3-binding domain"/>
    <property type="match status" value="1"/>
</dbReference>
<feature type="region of interest" description="Disordered" evidence="12">
    <location>
        <begin position="173"/>
        <end position="203"/>
    </location>
</feature>
<dbReference type="PROSITE" id="PS50968">
    <property type="entry name" value="BIOTINYL_LIPOYL"/>
    <property type="match status" value="1"/>
</dbReference>
<dbReference type="InterPro" id="IPR050537">
    <property type="entry name" value="2-oxoacid_dehydrogenase"/>
</dbReference>
<comment type="catalytic activity">
    <reaction evidence="10 11">
        <text>N(6)-[(R)-dihydrolipoyl]-L-lysyl-[protein] + succinyl-CoA = N(6)-[(R)-S(8)-succinyldihydrolipoyl]-L-lysyl-[protein] + CoA</text>
        <dbReference type="Rhea" id="RHEA:15213"/>
        <dbReference type="Rhea" id="RHEA-COMP:10475"/>
        <dbReference type="Rhea" id="RHEA-COMP:20092"/>
        <dbReference type="ChEBI" id="CHEBI:57287"/>
        <dbReference type="ChEBI" id="CHEBI:57292"/>
        <dbReference type="ChEBI" id="CHEBI:83100"/>
        <dbReference type="ChEBI" id="CHEBI:83120"/>
        <dbReference type="EC" id="2.3.1.61"/>
    </reaction>
</comment>
<dbReference type="PROSITE" id="PS00189">
    <property type="entry name" value="LIPOYL"/>
    <property type="match status" value="1"/>
</dbReference>
<dbReference type="InterPro" id="IPR000089">
    <property type="entry name" value="Biotin_lipoyl"/>
</dbReference>
<dbReference type="NCBIfam" id="NF004309">
    <property type="entry name" value="PRK05704.1"/>
    <property type="match status" value="1"/>
</dbReference>
<dbReference type="Gene3D" id="2.40.50.100">
    <property type="match status" value="1"/>
</dbReference>
<dbReference type="InterPro" id="IPR003016">
    <property type="entry name" value="2-oxoA_DH_lipoyl-BS"/>
</dbReference>
<dbReference type="Pfam" id="PF00364">
    <property type="entry name" value="Biotin_lipoyl"/>
    <property type="match status" value="1"/>
</dbReference>
<accession>A0ABW8MAL5</accession>
<comment type="caution">
    <text evidence="15">The sequence shown here is derived from an EMBL/GenBank/DDBJ whole genome shotgun (WGS) entry which is preliminary data.</text>
</comment>
<name>A0ABW8MAL5_9BURK</name>
<evidence type="ECO:0000256" key="4">
    <source>
        <dbReference type="ARBA" id="ARBA00012945"/>
    </source>
</evidence>
<evidence type="ECO:0000313" key="15">
    <source>
        <dbReference type="EMBL" id="MFK4440694.1"/>
    </source>
</evidence>
<dbReference type="PANTHER" id="PTHR43416:SF5">
    <property type="entry name" value="DIHYDROLIPOYLLYSINE-RESIDUE SUCCINYLTRANSFERASE COMPONENT OF 2-OXOGLUTARATE DEHYDROGENASE COMPLEX, MITOCHONDRIAL"/>
    <property type="match status" value="1"/>
</dbReference>
<dbReference type="SUPFAM" id="SSF51230">
    <property type="entry name" value="Single hybrid motif"/>
    <property type="match status" value="1"/>
</dbReference>
<keyword evidence="9 11" id="KW-0012">Acyltransferase</keyword>
<gene>
    <name evidence="15" type="ORF">ABH943_000700</name>
</gene>
<comment type="function">
    <text evidence="1 11">E2 component of the 2-oxoglutarate dehydrogenase (OGDH) complex which catalyzes the second step in the conversion of 2-oxoglutarate to succinyl-CoA and CO(2).</text>
</comment>
<dbReference type="CDD" id="cd06849">
    <property type="entry name" value="lipoyl_domain"/>
    <property type="match status" value="1"/>
</dbReference>
<feature type="domain" description="Peripheral subunit-binding (PSBD)" evidence="14">
    <location>
        <begin position="119"/>
        <end position="156"/>
    </location>
</feature>
<evidence type="ECO:0000256" key="5">
    <source>
        <dbReference type="ARBA" id="ARBA00019511"/>
    </source>
</evidence>
<dbReference type="SUPFAM" id="SSF52777">
    <property type="entry name" value="CoA-dependent acyltransferases"/>
    <property type="match status" value="1"/>
</dbReference>
<dbReference type="InterPro" id="IPR011053">
    <property type="entry name" value="Single_hybrid_motif"/>
</dbReference>
<dbReference type="InterPro" id="IPR001078">
    <property type="entry name" value="2-oxoacid_DH_actylTfrase"/>
</dbReference>
<evidence type="ECO:0000256" key="3">
    <source>
        <dbReference type="ARBA" id="ARBA00007317"/>
    </source>
</evidence>
<dbReference type="Pfam" id="PF02817">
    <property type="entry name" value="E3_binding"/>
    <property type="match status" value="1"/>
</dbReference>
<comment type="pathway">
    <text evidence="2 11">Amino-acid degradation; L-lysine degradation via saccharopine pathway; glutaryl-CoA from L-lysine: step 6/6.</text>
</comment>
<protein>
    <recommendedName>
        <fullName evidence="5 11">Dihydrolipoyllysine-residue succinyltransferase component of 2-oxoglutarate dehydrogenase complex</fullName>
        <ecNumber evidence="4 11">2.3.1.61</ecNumber>
    </recommendedName>
    <alternativeName>
        <fullName evidence="11">2-oxoglutarate dehydrogenase complex component E2</fullName>
    </alternativeName>
</protein>
<feature type="domain" description="Lipoyl-binding" evidence="13">
    <location>
        <begin position="3"/>
        <end position="78"/>
    </location>
</feature>
<reference evidence="15 16" key="1">
    <citation type="submission" date="2024-10" db="EMBL/GenBank/DDBJ databases">
        <authorList>
            <person name="Deangelis K."/>
            <person name="Huntemann M."/>
            <person name="Clum A."/>
            <person name="Wang J."/>
            <person name="Palaniappan K."/>
            <person name="Ritter S."/>
            <person name="Chen I.-M."/>
            <person name="Stamatis D."/>
            <person name="Reddy T."/>
            <person name="O'Malley R."/>
            <person name="Daum C."/>
            <person name="Ng V."/>
            <person name="Ivanova N."/>
            <person name="Kyrpides N."/>
            <person name="Woyke T."/>
        </authorList>
    </citation>
    <scope>NUCLEOTIDE SEQUENCE [LARGE SCALE GENOMIC DNA]</scope>
    <source>
        <strain evidence="15 16">GAS97</strain>
    </source>
</reference>
<evidence type="ECO:0000259" key="13">
    <source>
        <dbReference type="PROSITE" id="PS50968"/>
    </source>
</evidence>
<dbReference type="Pfam" id="PF00198">
    <property type="entry name" value="2-oxoacid_dh"/>
    <property type="match status" value="1"/>
</dbReference>
<evidence type="ECO:0000259" key="14">
    <source>
        <dbReference type="PROSITE" id="PS51826"/>
    </source>
</evidence>
<evidence type="ECO:0000313" key="16">
    <source>
        <dbReference type="Proteomes" id="UP001620514"/>
    </source>
</evidence>
<evidence type="ECO:0000256" key="7">
    <source>
        <dbReference type="ARBA" id="ARBA00022679"/>
    </source>
</evidence>
<evidence type="ECO:0000256" key="9">
    <source>
        <dbReference type="ARBA" id="ARBA00023315"/>
    </source>
</evidence>
<evidence type="ECO:0000256" key="12">
    <source>
        <dbReference type="SAM" id="MobiDB-lite"/>
    </source>
</evidence>
<dbReference type="InterPro" id="IPR006255">
    <property type="entry name" value="SucB"/>
</dbReference>
<dbReference type="EC" id="2.3.1.61" evidence="4 11"/>
<dbReference type="RefSeq" id="WP_404604390.1">
    <property type="nucleotide sequence ID" value="NZ_JBIYDN010000002.1"/>
</dbReference>
<dbReference type="SUPFAM" id="SSF47005">
    <property type="entry name" value="Peripheral subunit-binding domain of 2-oxo acid dehydrogenase complex"/>
    <property type="match status" value="1"/>
</dbReference>
<evidence type="ECO:0000256" key="2">
    <source>
        <dbReference type="ARBA" id="ARBA00005145"/>
    </source>
</evidence>
<reference evidence="15 16" key="2">
    <citation type="submission" date="2024-11" db="EMBL/GenBank/DDBJ databases">
        <title>Using genomics to understand microbial adaptation to soil warming.</title>
        <authorList>
            <person name="Deangelis K.M. PhD."/>
        </authorList>
    </citation>
    <scope>NUCLEOTIDE SEQUENCE [LARGE SCALE GENOMIC DNA]</scope>
    <source>
        <strain evidence="15 16">GAS97</strain>
    </source>
</reference>
<sequence length="430" mass="45106">MSIVEVKVPQLSESVSEGTLLTWKKKPGEAIAIDEILVEVETDKVVLEVPAPAAGVLAQVIKHDGDIVTAEELIATIDTEAKAGAAPVAAAAGAAEVQPAPAAQEAAPATASAAASNTSASPSAAKILAEKNVSSDQVSGSGRDGRITKGDALAATQGAPAVSAAVSAPAAKPAAPAKAARPSLPDVKAPGADQWLKDRPEQRVPMSRLRARIAERLLESQQTNAILTTFNEVNMAPVMDLRNKYKDKFEKEHGVKLGFMSFFVKAAVHALKKYPLVNASIDGNDIVYHGYFDIGIAVGSPRGLVVPIVRNADQLSLADIEKKIAEYGVKARDGKLSIEEMTGGTFSISNGGVFGSMLSTPIINPPQSAILGVHATKERAVVENGQIVIRPMNYLALSYDHRIIDGREAVLSLVAMKDALEDPARLLLDL</sequence>
<dbReference type="PROSITE" id="PS51826">
    <property type="entry name" value="PSBD"/>
    <property type="match status" value="1"/>
</dbReference>
<dbReference type="Proteomes" id="UP001620514">
    <property type="component" value="Unassembled WGS sequence"/>
</dbReference>
<comment type="cofactor">
    <cofactor evidence="11">
        <name>(R)-lipoate</name>
        <dbReference type="ChEBI" id="CHEBI:83088"/>
    </cofactor>
    <text evidence="11">Binds 1 lipoyl cofactor covalently.</text>
</comment>
<comment type="similarity">
    <text evidence="3 11">Belongs to the 2-oxoacid dehydrogenase family.</text>
</comment>
<keyword evidence="16" id="KW-1185">Reference proteome</keyword>
<evidence type="ECO:0000256" key="11">
    <source>
        <dbReference type="RuleBase" id="RU361138"/>
    </source>
</evidence>
<organism evidence="15 16">
    <name type="scientific">Caballeronia udeis</name>
    <dbReference type="NCBI Taxonomy" id="1232866"/>
    <lineage>
        <taxon>Bacteria</taxon>
        <taxon>Pseudomonadati</taxon>
        <taxon>Pseudomonadota</taxon>
        <taxon>Betaproteobacteria</taxon>
        <taxon>Burkholderiales</taxon>
        <taxon>Burkholderiaceae</taxon>
        <taxon>Caballeronia</taxon>
    </lineage>
</organism>
<proteinExistence type="inferred from homology"/>
<evidence type="ECO:0000256" key="8">
    <source>
        <dbReference type="ARBA" id="ARBA00022823"/>
    </source>
</evidence>
<evidence type="ECO:0000256" key="6">
    <source>
        <dbReference type="ARBA" id="ARBA00022532"/>
    </source>
</evidence>
<evidence type="ECO:0000256" key="10">
    <source>
        <dbReference type="ARBA" id="ARBA00052761"/>
    </source>
</evidence>
<dbReference type="InterPro" id="IPR023213">
    <property type="entry name" value="CAT-like_dom_sf"/>
</dbReference>
<keyword evidence="8 11" id="KW-0450">Lipoyl</keyword>
<dbReference type="PANTHER" id="PTHR43416">
    <property type="entry name" value="DIHYDROLIPOYLLYSINE-RESIDUE SUCCINYLTRANSFERASE COMPONENT OF 2-OXOGLUTARATE DEHYDROGENASE COMPLEX, MITOCHONDRIAL-RELATED"/>
    <property type="match status" value="1"/>
</dbReference>